<dbReference type="Pfam" id="PF00927">
    <property type="entry name" value="Transglut_C"/>
    <property type="match status" value="1"/>
</dbReference>
<dbReference type="InterPro" id="IPR036238">
    <property type="entry name" value="Transglutaminase_C_sf"/>
</dbReference>
<protein>
    <submittedName>
        <fullName evidence="6">Transglutaminase-like domain-containing protein</fullName>
    </submittedName>
</protein>
<organism evidence="5 6">
    <name type="scientific">Plectus sambesii</name>
    <dbReference type="NCBI Taxonomy" id="2011161"/>
    <lineage>
        <taxon>Eukaryota</taxon>
        <taxon>Metazoa</taxon>
        <taxon>Ecdysozoa</taxon>
        <taxon>Nematoda</taxon>
        <taxon>Chromadorea</taxon>
        <taxon>Plectida</taxon>
        <taxon>Plectina</taxon>
        <taxon>Plectoidea</taxon>
        <taxon>Plectidae</taxon>
        <taxon>Plectus</taxon>
    </lineage>
</organism>
<keyword evidence="3" id="KW-0479">Metal-binding</keyword>
<evidence type="ECO:0000256" key="2">
    <source>
        <dbReference type="PIRSR" id="PIRSR000459-1"/>
    </source>
</evidence>
<dbReference type="InterPro" id="IPR036985">
    <property type="entry name" value="Transglutaminase-like_sf"/>
</dbReference>
<name>A0A914XK01_9BILA</name>
<dbReference type="Gene3D" id="3.90.260.10">
    <property type="entry name" value="Transglutaminase-like"/>
    <property type="match status" value="1"/>
</dbReference>
<dbReference type="InterPro" id="IPR038765">
    <property type="entry name" value="Papain-like_cys_pep_sf"/>
</dbReference>
<dbReference type="InterPro" id="IPR008958">
    <property type="entry name" value="Transglutaminase_C"/>
</dbReference>
<reference evidence="6" key="1">
    <citation type="submission" date="2022-11" db="UniProtKB">
        <authorList>
            <consortium name="WormBaseParasite"/>
        </authorList>
    </citation>
    <scope>IDENTIFICATION</scope>
</reference>
<dbReference type="FunFam" id="3.90.260.10:FF:000002">
    <property type="entry name" value="Erythrocyte membrane protein band 4.2"/>
    <property type="match status" value="1"/>
</dbReference>
<dbReference type="InterPro" id="IPR013783">
    <property type="entry name" value="Ig-like_fold"/>
</dbReference>
<feature type="domain" description="Transglutaminase-like" evidence="4">
    <location>
        <begin position="307"/>
        <end position="404"/>
    </location>
</feature>
<accession>A0A914XK01</accession>
<feature type="binding site" evidence="3">
    <location>
        <position position="502"/>
    </location>
    <ligand>
        <name>Ca(2+)</name>
        <dbReference type="ChEBI" id="CHEBI:29108"/>
    </ligand>
</feature>
<dbReference type="PANTHER" id="PTHR11590">
    <property type="entry name" value="PROTEIN-GLUTAMINE GAMMA-GLUTAMYLTRANSFERASE"/>
    <property type="match status" value="1"/>
</dbReference>
<dbReference type="Pfam" id="PF00868">
    <property type="entry name" value="Transglut_N"/>
    <property type="match status" value="1"/>
</dbReference>
<dbReference type="InterPro" id="IPR002931">
    <property type="entry name" value="Transglutaminase-like"/>
</dbReference>
<feature type="active site" evidence="2">
    <location>
        <position position="401"/>
    </location>
</feature>
<dbReference type="InterPro" id="IPR050779">
    <property type="entry name" value="Transglutaminase"/>
</dbReference>
<dbReference type="AlphaFoldDB" id="A0A914XK01"/>
<comment type="similarity">
    <text evidence="1">Belongs to the transglutaminase superfamily. Transglutaminase family.</text>
</comment>
<proteinExistence type="inferred from homology"/>
<dbReference type="SMART" id="SM00460">
    <property type="entry name" value="TGc"/>
    <property type="match status" value="1"/>
</dbReference>
<evidence type="ECO:0000313" key="6">
    <source>
        <dbReference type="WBParaSite" id="PSAMB.scaffold844size40337.g9101.t1"/>
    </source>
</evidence>
<feature type="binding site" evidence="3">
    <location>
        <position position="497"/>
    </location>
    <ligand>
        <name>Ca(2+)</name>
        <dbReference type="ChEBI" id="CHEBI:29108"/>
    </ligand>
</feature>
<dbReference type="WBParaSite" id="PSAMB.scaffold844size40337.g9101.t1">
    <property type="protein sequence ID" value="PSAMB.scaffold844size40337.g9101.t1"/>
    <property type="gene ID" value="PSAMB.scaffold844size40337.g9101"/>
</dbReference>
<dbReference type="PANTHER" id="PTHR11590:SF40">
    <property type="entry name" value="HEMOCYTE PROTEIN-GLUTAMINE GAMMA-GLUTAMYLTRANSFERASE-LIKE PROTEIN"/>
    <property type="match status" value="1"/>
</dbReference>
<dbReference type="GO" id="GO:0003810">
    <property type="term" value="F:protein-glutamine gamma-glutamyltransferase activity"/>
    <property type="evidence" value="ECO:0007669"/>
    <property type="project" value="InterPro"/>
</dbReference>
<feature type="binding site" evidence="3">
    <location>
        <position position="443"/>
    </location>
    <ligand>
        <name>Ca(2+)</name>
        <dbReference type="ChEBI" id="CHEBI:29108"/>
    </ligand>
</feature>
<dbReference type="SUPFAM" id="SSF81296">
    <property type="entry name" value="E set domains"/>
    <property type="match status" value="1"/>
</dbReference>
<dbReference type="GO" id="GO:0046872">
    <property type="term" value="F:metal ion binding"/>
    <property type="evidence" value="ECO:0007669"/>
    <property type="project" value="UniProtKB-KW"/>
</dbReference>
<dbReference type="SUPFAM" id="SSF54001">
    <property type="entry name" value="Cysteine proteinases"/>
    <property type="match status" value="1"/>
</dbReference>
<feature type="active site" evidence="2">
    <location>
        <position position="378"/>
    </location>
</feature>
<dbReference type="SUPFAM" id="SSF49309">
    <property type="entry name" value="Transglutaminase, two C-terminal domains"/>
    <property type="match status" value="2"/>
</dbReference>
<evidence type="ECO:0000256" key="1">
    <source>
        <dbReference type="ARBA" id="ARBA00005968"/>
    </source>
</evidence>
<evidence type="ECO:0000259" key="4">
    <source>
        <dbReference type="SMART" id="SM00460"/>
    </source>
</evidence>
<dbReference type="Pfam" id="PF01841">
    <property type="entry name" value="Transglut_core"/>
    <property type="match status" value="1"/>
</dbReference>
<sequence>MGSSNRPYWRELHASFSLEIEQRAEIQAKGVKPAGLNLIDVRCVDLHLTENCKAHNTNLFEQTTGPLRRLIIRRGQSFDLTLHLSRRYDEKVDALAFDFSFGEKPSVETMTKRIVPIGGLDDELSQKWGAKLVMTDHNSIVVRVQPGASTAVGEWRMSILAGKRVNDWCQNFYLTYVHPEFIFILFNPWCKNDTVYLNDEALLQEYVLNDQGAVFQSSNKEQYQAVPWNYGQFEDVALYSALIALRQNDHLTDRERSDPVLIARRLTHAINDKVLWGRWSEPYTGGTEPWRWTGTPGILEKYLSNPEKAAKFGQCWVFSAVFVTLCRTLGLPCRSVTNIRSAHDTDRTLTIDRVYVRNERTKKFEPAKGCDDSIWNFHVWNEVWMKRNDLAQGYDGWQACDATPQEMSEGVAQCGPMPVEALRKGEVNVGYDGWFIFGETNADVVSWYYVSDRSVPDGRRLLRTEIDTSDVGRAMLTSSVQDSFFAENITDSYKPKEGTQEEREQVRHAIRSGVAEDRSDVLSLFNLHRVVEIKDVEFEMSDLDAVTIGEDIVSKLVLRNTSEETRTARIQLEVNVMQYTGKIDSTIFELFDELSIKPNTAETFGIKVDAKEYSERIGEHSQMCVTAFVHVIETDQIFNAKDVFQVIKPQLIITLADSKITLNEAATVIVQLVNPYGHQSLTNCNLYLEGAGIARQLAVEIPRVLEAGKTLTIEQVVFPRRPGKRRVLAAFNSDQLSNVRGVLKIDVSG</sequence>
<feature type="binding site" evidence="3">
    <location>
        <position position="441"/>
    </location>
    <ligand>
        <name>Ca(2+)</name>
        <dbReference type="ChEBI" id="CHEBI:29108"/>
    </ligand>
</feature>
<dbReference type="Gene3D" id="2.60.40.10">
    <property type="entry name" value="Immunoglobulins"/>
    <property type="match status" value="3"/>
</dbReference>
<keyword evidence="3" id="KW-0106">Calcium</keyword>
<feature type="active site" evidence="2">
    <location>
        <position position="315"/>
    </location>
</feature>
<comment type="cofactor">
    <cofactor evidence="3">
        <name>Ca(2+)</name>
        <dbReference type="ChEBI" id="CHEBI:29108"/>
    </cofactor>
    <text evidence="3">Binds 1 Ca(2+) ion per subunit.</text>
</comment>
<keyword evidence="5" id="KW-1185">Reference proteome</keyword>
<dbReference type="InterPro" id="IPR001102">
    <property type="entry name" value="Transglutaminase_N"/>
</dbReference>
<dbReference type="InterPro" id="IPR023608">
    <property type="entry name" value="Transglutaminase_animal"/>
</dbReference>
<dbReference type="InterPro" id="IPR014756">
    <property type="entry name" value="Ig_E-set"/>
</dbReference>
<dbReference type="Proteomes" id="UP000887566">
    <property type="component" value="Unplaced"/>
</dbReference>
<evidence type="ECO:0000256" key="3">
    <source>
        <dbReference type="PIRSR" id="PIRSR000459-2"/>
    </source>
</evidence>
<evidence type="ECO:0000313" key="5">
    <source>
        <dbReference type="Proteomes" id="UP000887566"/>
    </source>
</evidence>
<dbReference type="PIRSF" id="PIRSF000459">
    <property type="entry name" value="TGM_EBP42"/>
    <property type="match status" value="1"/>
</dbReference>